<evidence type="ECO:0000313" key="6">
    <source>
        <dbReference type="EMBL" id="GHJ90424.1"/>
    </source>
</evidence>
<sequence>MSTATPSHPSWVRLTSIDGYSFVIPKEMAMGSGMIKSSLSEDASFTESATQSITIHQRGIVLAKVVEYLAYKLQYAQTPSQQVMEDFSDRIEPELALELLMAADYMET</sequence>
<feature type="domain" description="SKP1 component POZ" evidence="5">
    <location>
        <begin position="12"/>
        <end position="72"/>
    </location>
</feature>
<dbReference type="SUPFAM" id="SSF54695">
    <property type="entry name" value="POZ domain"/>
    <property type="match status" value="1"/>
</dbReference>
<evidence type="ECO:0000256" key="2">
    <source>
        <dbReference type="ARBA" id="ARBA00009993"/>
    </source>
</evidence>
<gene>
    <name evidence="6" type="ORF">NliqN6_6826</name>
</gene>
<dbReference type="InterPro" id="IPR016073">
    <property type="entry name" value="Skp1_comp_POZ"/>
</dbReference>
<dbReference type="EMBL" id="BLZA01000058">
    <property type="protein sequence ID" value="GHJ90424.1"/>
    <property type="molecule type" value="Genomic_DNA"/>
</dbReference>
<dbReference type="InterPro" id="IPR011333">
    <property type="entry name" value="SKP1/BTB/POZ_sf"/>
</dbReference>
<dbReference type="AlphaFoldDB" id="A0A8H3U268"/>
<dbReference type="PANTHER" id="PTHR20648">
    <property type="entry name" value="ELONGIN-C"/>
    <property type="match status" value="1"/>
</dbReference>
<organism evidence="6 7">
    <name type="scientific">Naganishia liquefaciens</name>
    <dbReference type="NCBI Taxonomy" id="104408"/>
    <lineage>
        <taxon>Eukaryota</taxon>
        <taxon>Fungi</taxon>
        <taxon>Dikarya</taxon>
        <taxon>Basidiomycota</taxon>
        <taxon>Agaricomycotina</taxon>
        <taxon>Tremellomycetes</taxon>
        <taxon>Filobasidiales</taxon>
        <taxon>Filobasidiaceae</taxon>
        <taxon>Naganishia</taxon>
    </lineage>
</organism>
<comment type="subcellular location">
    <subcellularLocation>
        <location evidence="1">Nucleus</location>
    </subcellularLocation>
</comment>
<dbReference type="FunFam" id="3.30.710.10:FF:000035">
    <property type="entry name" value="Elongin C transcription elongation factor"/>
    <property type="match status" value="1"/>
</dbReference>
<accession>A0A8H3U268</accession>
<keyword evidence="7" id="KW-1185">Reference proteome</keyword>
<dbReference type="InterPro" id="IPR039948">
    <property type="entry name" value="ELC1"/>
</dbReference>
<name>A0A8H3U268_9TREE</name>
<evidence type="ECO:0000256" key="1">
    <source>
        <dbReference type="ARBA" id="ARBA00004123"/>
    </source>
</evidence>
<evidence type="ECO:0000256" key="3">
    <source>
        <dbReference type="ARBA" id="ARBA00021347"/>
    </source>
</evidence>
<dbReference type="GO" id="GO:0005634">
    <property type="term" value="C:nucleus"/>
    <property type="evidence" value="ECO:0007669"/>
    <property type="project" value="UniProtKB-SubCell"/>
</dbReference>
<reference evidence="6" key="1">
    <citation type="submission" date="2020-07" db="EMBL/GenBank/DDBJ databases">
        <title>Draft Genome Sequence of a Deep-Sea Yeast, Naganishia (Cryptococcus) liquefaciens strain N6.</title>
        <authorList>
            <person name="Han Y.W."/>
            <person name="Kajitani R."/>
            <person name="Morimoto H."/>
            <person name="Parhat M."/>
            <person name="Tsubouchi H."/>
            <person name="Bakenova O."/>
            <person name="Ogata M."/>
            <person name="Argunhan B."/>
            <person name="Aoki R."/>
            <person name="Kajiwara S."/>
            <person name="Itoh T."/>
            <person name="Iwasaki H."/>
        </authorList>
    </citation>
    <scope>NUCLEOTIDE SEQUENCE</scope>
    <source>
        <strain evidence="6">N6</strain>
    </source>
</reference>
<evidence type="ECO:0000256" key="4">
    <source>
        <dbReference type="ARBA" id="ARBA00023242"/>
    </source>
</evidence>
<evidence type="ECO:0000259" key="5">
    <source>
        <dbReference type="Pfam" id="PF03931"/>
    </source>
</evidence>
<proteinExistence type="inferred from homology"/>
<dbReference type="Proteomes" id="UP000620104">
    <property type="component" value="Unassembled WGS sequence"/>
</dbReference>
<protein>
    <recommendedName>
        <fullName evidence="3">Elongin-C</fullName>
    </recommendedName>
</protein>
<dbReference type="Gene3D" id="3.30.710.10">
    <property type="entry name" value="Potassium Channel Kv1.1, Chain A"/>
    <property type="match status" value="1"/>
</dbReference>
<comment type="caution">
    <text evidence="6">The sequence shown here is derived from an EMBL/GenBank/DDBJ whole genome shotgun (WGS) entry which is preliminary data.</text>
</comment>
<evidence type="ECO:0000313" key="7">
    <source>
        <dbReference type="Proteomes" id="UP000620104"/>
    </source>
</evidence>
<keyword evidence="4" id="KW-0539">Nucleus</keyword>
<dbReference type="SMART" id="SM00512">
    <property type="entry name" value="Skp1"/>
    <property type="match status" value="1"/>
</dbReference>
<dbReference type="InterPro" id="IPR001232">
    <property type="entry name" value="SKP1-like"/>
</dbReference>
<dbReference type="OrthoDB" id="249087at2759"/>
<dbReference type="Pfam" id="PF03931">
    <property type="entry name" value="Skp1_POZ"/>
    <property type="match status" value="1"/>
</dbReference>
<dbReference type="GO" id="GO:0006511">
    <property type="term" value="P:ubiquitin-dependent protein catabolic process"/>
    <property type="evidence" value="ECO:0007669"/>
    <property type="project" value="InterPro"/>
</dbReference>
<comment type="similarity">
    <text evidence="2">Belongs to the SKP1 family.</text>
</comment>